<accession>A7SQI8</accession>
<dbReference type="InterPro" id="IPR045860">
    <property type="entry name" value="Snake_toxin-like_sf"/>
</dbReference>
<dbReference type="PANTHER" id="PTHR10036:SF3">
    <property type="entry name" value="PROTEIN SLEEPLESS-RELATED"/>
    <property type="match status" value="1"/>
</dbReference>
<keyword evidence="6" id="KW-1185">Reference proteome</keyword>
<keyword evidence="3" id="KW-0472">Membrane</keyword>
<dbReference type="HOGENOM" id="CLU_1995294_0_0_1"/>
<organism evidence="5 6">
    <name type="scientific">Nematostella vectensis</name>
    <name type="common">Starlet sea anemone</name>
    <dbReference type="NCBI Taxonomy" id="45351"/>
    <lineage>
        <taxon>Eukaryota</taxon>
        <taxon>Metazoa</taxon>
        <taxon>Cnidaria</taxon>
        <taxon>Anthozoa</taxon>
        <taxon>Hexacorallia</taxon>
        <taxon>Actiniaria</taxon>
        <taxon>Edwardsiidae</taxon>
        <taxon>Nematostella</taxon>
    </lineage>
</organism>
<evidence type="ECO:0000256" key="2">
    <source>
        <dbReference type="ARBA" id="ARBA00023157"/>
    </source>
</evidence>
<dbReference type="EMBL" id="DS469746">
    <property type="protein sequence ID" value="EDO34031.1"/>
    <property type="molecule type" value="Genomic_DNA"/>
</dbReference>
<dbReference type="InParanoid" id="A7SQI8"/>
<evidence type="ECO:0000256" key="3">
    <source>
        <dbReference type="SAM" id="Phobius"/>
    </source>
</evidence>
<evidence type="ECO:0000256" key="4">
    <source>
        <dbReference type="SAM" id="SignalP"/>
    </source>
</evidence>
<evidence type="ECO:0000313" key="6">
    <source>
        <dbReference type="Proteomes" id="UP000001593"/>
    </source>
</evidence>
<proteinExistence type="predicted"/>
<dbReference type="SUPFAM" id="SSF57302">
    <property type="entry name" value="Snake toxin-like"/>
    <property type="match status" value="1"/>
</dbReference>
<feature type="signal peptide" evidence="4">
    <location>
        <begin position="1"/>
        <end position="24"/>
    </location>
</feature>
<evidence type="ECO:0000313" key="5">
    <source>
        <dbReference type="EMBL" id="EDO34031.1"/>
    </source>
</evidence>
<feature type="transmembrane region" description="Helical" evidence="3">
    <location>
        <begin position="110"/>
        <end position="127"/>
    </location>
</feature>
<gene>
    <name evidence="5" type="ORF">NEMVEDRAFT_v1g233471</name>
</gene>
<protein>
    <submittedName>
        <fullName evidence="5">Uncharacterized protein</fullName>
    </submittedName>
</protein>
<dbReference type="OMA" id="CRLCWPP"/>
<dbReference type="PANTHER" id="PTHR10036">
    <property type="entry name" value="CD59 GLYCOPROTEIN"/>
    <property type="match status" value="1"/>
</dbReference>
<name>A7SQI8_NEMVE</name>
<sequence>MVIYAKCGLMIAFLIAVFISPGTSIQCRLCWPPREENACKNSEQMINCDEWEDIGYTSCIQVHFPGNKSLSRTCYPTYKCDGALEWCSRYGPCSASCCKGNMCNGAHRDSAMYALYLVALGWFLLLLRQ</sequence>
<evidence type="ECO:0000256" key="1">
    <source>
        <dbReference type="ARBA" id="ARBA00022729"/>
    </source>
</evidence>
<keyword evidence="2" id="KW-1015">Disulfide bond</keyword>
<dbReference type="AlphaFoldDB" id="A7SQI8"/>
<feature type="chain" id="PRO_5002715419" evidence="4">
    <location>
        <begin position="25"/>
        <end position="129"/>
    </location>
</feature>
<keyword evidence="3" id="KW-0812">Transmembrane</keyword>
<reference evidence="5 6" key="1">
    <citation type="journal article" date="2007" name="Science">
        <title>Sea anemone genome reveals ancestral eumetazoan gene repertoire and genomic organization.</title>
        <authorList>
            <person name="Putnam N.H."/>
            <person name="Srivastava M."/>
            <person name="Hellsten U."/>
            <person name="Dirks B."/>
            <person name="Chapman J."/>
            <person name="Salamov A."/>
            <person name="Terry A."/>
            <person name="Shapiro H."/>
            <person name="Lindquist E."/>
            <person name="Kapitonov V.V."/>
            <person name="Jurka J."/>
            <person name="Genikhovich G."/>
            <person name="Grigoriev I.V."/>
            <person name="Lucas S.M."/>
            <person name="Steele R.E."/>
            <person name="Finnerty J.R."/>
            <person name="Technau U."/>
            <person name="Martindale M.Q."/>
            <person name="Rokhsar D.S."/>
        </authorList>
    </citation>
    <scope>NUCLEOTIDE SEQUENCE [LARGE SCALE GENOMIC DNA]</scope>
    <source>
        <strain evidence="6">CH2 X CH6</strain>
    </source>
</reference>
<keyword evidence="1 4" id="KW-0732">Signal</keyword>
<dbReference type="Proteomes" id="UP000001593">
    <property type="component" value="Unassembled WGS sequence"/>
</dbReference>
<keyword evidence="3" id="KW-1133">Transmembrane helix</keyword>